<sequence>MVRYKKISVTTDASGAQQAAREGLVVMIVDVIDMSTTLESALDAGAALVLGASPDNVRVPVSVSPDLIGQEAARKATEVGTGIVIVAEPRVGSEQERLSRCQKLLAGIYAAGGKVEAVVPNMGAETPKLVSMENRVVVAVTDTGGVAFDAAFQEQATVITGTVARTLTQKGIQPALTAVRRARKHLADHRGIAIVAASRNSQEDILAAQFIASLLMGDIE</sequence>
<reference evidence="1 2" key="2">
    <citation type="journal article" date="2010" name="Stand. Genomic Sci.">
        <title>Complete genome sequence of Syntrophothermus lipocalidus type strain (TGB-C1).</title>
        <authorList>
            <person name="Djao O.D."/>
            <person name="Zhang X."/>
            <person name="Lucas S."/>
            <person name="Lapidus A."/>
            <person name="Del Rio T.G."/>
            <person name="Nolan M."/>
            <person name="Tice H."/>
            <person name="Cheng J.F."/>
            <person name="Han C."/>
            <person name="Tapia R."/>
            <person name="Goodwin L."/>
            <person name="Pitluck S."/>
            <person name="Liolios K."/>
            <person name="Ivanova N."/>
            <person name="Mavromatis K."/>
            <person name="Mikhailova N."/>
            <person name="Ovchinnikova G."/>
            <person name="Pati A."/>
            <person name="Brambilla E."/>
            <person name="Chen A."/>
            <person name="Palaniappan K."/>
            <person name="Land M."/>
            <person name="Hauser L."/>
            <person name="Chang Y.J."/>
            <person name="Jeffries C.D."/>
            <person name="Rohde M."/>
            <person name="Sikorski J."/>
            <person name="Spring S."/>
            <person name="Goker M."/>
            <person name="Detter J.C."/>
            <person name="Woyke T."/>
            <person name="Bristow J."/>
            <person name="Eisen J.A."/>
            <person name="Markowitz V."/>
            <person name="Hugenholtz P."/>
            <person name="Kyrpides N.C."/>
            <person name="Klenk H.P."/>
        </authorList>
    </citation>
    <scope>NUCLEOTIDE SEQUENCE [LARGE SCALE GENOMIC DNA]</scope>
    <source>
        <strain evidence="2">DSM 12680 / TGB-C1</strain>
    </source>
</reference>
<evidence type="ECO:0008006" key="3">
    <source>
        <dbReference type="Google" id="ProtNLM"/>
    </source>
</evidence>
<protein>
    <recommendedName>
        <fullName evidence="3">2-phosphosulfolactate phosphatase</fullName>
    </recommendedName>
</protein>
<dbReference type="STRING" id="643648.Slip_0453"/>
<dbReference type="EMBL" id="CP002048">
    <property type="protein sequence ID" value="ADI01237.1"/>
    <property type="molecule type" value="Genomic_DNA"/>
</dbReference>
<proteinExistence type="predicted"/>
<dbReference type="AlphaFoldDB" id="D7CKK2"/>
<reference evidence="2" key="1">
    <citation type="journal article" date="2010" name="Stand. Genomic Sci.">
        <title>Complete genome sequence of Syntrophothermus lipocalidus type strain (TGB-C1T).</title>
        <authorList>
            <consortium name="US DOE Joint Genome Institute (JGI-PGF)"/>
            <person name="Djao O."/>
            <person name="Zhang X."/>
            <person name="Lucas S."/>
            <person name="Lapidus A."/>
            <person name="Glavina Del Rio T."/>
            <person name="Nolan M."/>
            <person name="Tice H."/>
            <person name="Cheng J."/>
            <person name="Han C."/>
            <person name="Tapia R."/>
            <person name="Goodwin L."/>
            <person name="Pitluck S."/>
            <person name="Liolios K."/>
            <person name="Ivanova N."/>
            <person name="Mavromatis K."/>
            <person name="Mikhailova N."/>
            <person name="Ovchinnikova G."/>
            <person name="Pati A."/>
            <person name="Brambilla E."/>
            <person name="Chen A."/>
            <person name="Palaniappan K."/>
            <person name="Land M."/>
            <person name="Hauser L."/>
            <person name="Chang Y."/>
            <person name="Jeffries C."/>
            <person name="Rohde M."/>
            <person name="Sikorski J."/>
            <person name="Spring S."/>
            <person name="Goker M."/>
            <person name="Detter J."/>
            <person name="Woyke T."/>
            <person name="Bristow J."/>
            <person name="Eisen J."/>
            <person name="Markowitz V."/>
            <person name="Hugenholtz P."/>
            <person name="Kyrpides N."/>
            <person name="Klenk H."/>
        </authorList>
    </citation>
    <scope>NUCLEOTIDE SEQUENCE [LARGE SCALE GENOMIC DNA]</scope>
    <source>
        <strain evidence="2">DSM 12680 / TGB-C1</strain>
    </source>
</reference>
<dbReference type="KEGG" id="slp:Slip_0453"/>
<gene>
    <name evidence="1" type="ordered locus">Slip_0453</name>
</gene>
<dbReference type="Proteomes" id="UP000000378">
    <property type="component" value="Chromosome"/>
</dbReference>
<name>D7CKK2_SYNLT</name>
<organism evidence="1 2">
    <name type="scientific">Syntrophothermus lipocalidus (strain DSM 12680 / TGB-C1)</name>
    <dbReference type="NCBI Taxonomy" id="643648"/>
    <lineage>
        <taxon>Bacteria</taxon>
        <taxon>Bacillati</taxon>
        <taxon>Bacillota</taxon>
        <taxon>Clostridia</taxon>
        <taxon>Eubacteriales</taxon>
        <taxon>Syntrophomonadaceae</taxon>
        <taxon>Syntrophothermus</taxon>
    </lineage>
</organism>
<dbReference type="RefSeq" id="WP_013174639.1">
    <property type="nucleotide sequence ID" value="NC_014220.1"/>
</dbReference>
<keyword evidence="2" id="KW-1185">Reference proteome</keyword>
<dbReference type="eggNOG" id="ENOG502ZJJK">
    <property type="taxonomic scope" value="Bacteria"/>
</dbReference>
<dbReference type="HOGENOM" id="CLU_1192688_0_0_9"/>
<evidence type="ECO:0000313" key="1">
    <source>
        <dbReference type="EMBL" id="ADI01237.1"/>
    </source>
</evidence>
<evidence type="ECO:0000313" key="2">
    <source>
        <dbReference type="Proteomes" id="UP000000378"/>
    </source>
</evidence>
<dbReference type="OrthoDB" id="1722649at2"/>
<accession>D7CKK2</accession>